<comment type="caution">
    <text evidence="2">The sequence shown here is derived from an EMBL/GenBank/DDBJ whole genome shotgun (WGS) entry which is preliminary data.</text>
</comment>
<organism evidence="2 3">
    <name type="scientific">Madurella fahalii</name>
    <dbReference type="NCBI Taxonomy" id="1157608"/>
    <lineage>
        <taxon>Eukaryota</taxon>
        <taxon>Fungi</taxon>
        <taxon>Dikarya</taxon>
        <taxon>Ascomycota</taxon>
        <taxon>Pezizomycotina</taxon>
        <taxon>Sordariomycetes</taxon>
        <taxon>Sordariomycetidae</taxon>
        <taxon>Sordariales</taxon>
        <taxon>Sordariales incertae sedis</taxon>
        <taxon>Madurella</taxon>
    </lineage>
</organism>
<dbReference type="Proteomes" id="UP001628179">
    <property type="component" value="Unassembled WGS sequence"/>
</dbReference>
<feature type="domain" description="Heterokaryon incompatibility" evidence="1">
    <location>
        <begin position="22"/>
        <end position="112"/>
    </location>
</feature>
<name>A0ABQ0G6C4_9PEZI</name>
<proteinExistence type="predicted"/>
<evidence type="ECO:0000259" key="1">
    <source>
        <dbReference type="Pfam" id="PF06985"/>
    </source>
</evidence>
<dbReference type="PANTHER" id="PTHR10622">
    <property type="entry name" value="HET DOMAIN-CONTAINING PROTEIN"/>
    <property type="match status" value="1"/>
</dbReference>
<dbReference type="EMBL" id="BAAFSV010000002">
    <property type="protein sequence ID" value="GAB1313199.1"/>
    <property type="molecule type" value="Genomic_DNA"/>
</dbReference>
<dbReference type="Pfam" id="PF06985">
    <property type="entry name" value="HET"/>
    <property type="match status" value="1"/>
</dbReference>
<sequence length="155" mass="17624">MRLLHTNDFELSEFVGGNNPRYAILSHTWCDGEILFGDVQRGRSQLLACGKPGLAKVLKAAEVAKNNDYDYIWIDTCCIDKSSSAELSEAINSMFAWYRDAAVCYACISDFQTEDPQRLSSRNRWFTRGWTPQELIAPCCRRILQYVLGQARRSG</sequence>
<keyword evidence="3" id="KW-1185">Reference proteome</keyword>
<dbReference type="GeneID" id="98174153"/>
<gene>
    <name evidence="2" type="ORF">MFIFM68171_03409</name>
</gene>
<evidence type="ECO:0000313" key="2">
    <source>
        <dbReference type="EMBL" id="GAB1313199.1"/>
    </source>
</evidence>
<dbReference type="RefSeq" id="XP_070914931.1">
    <property type="nucleotide sequence ID" value="XM_071058830.1"/>
</dbReference>
<dbReference type="PANTHER" id="PTHR10622:SF10">
    <property type="entry name" value="HET DOMAIN-CONTAINING PROTEIN"/>
    <property type="match status" value="1"/>
</dbReference>
<protein>
    <submittedName>
        <fullName evidence="2">HET-domain-containing protein</fullName>
    </submittedName>
</protein>
<dbReference type="InterPro" id="IPR010730">
    <property type="entry name" value="HET"/>
</dbReference>
<evidence type="ECO:0000313" key="3">
    <source>
        <dbReference type="Proteomes" id="UP001628179"/>
    </source>
</evidence>
<reference evidence="2 3" key="1">
    <citation type="submission" date="2024-09" db="EMBL/GenBank/DDBJ databases">
        <title>Itraconazole resistance in Madurella fahalii resulting from another homologue of gene encoding cytochrome P450 14-alpha sterol demethylase (CYP51).</title>
        <authorList>
            <person name="Yoshioka I."/>
            <person name="Fahal A.H."/>
            <person name="Kaneko S."/>
            <person name="Yaguchi T."/>
        </authorList>
    </citation>
    <scope>NUCLEOTIDE SEQUENCE [LARGE SCALE GENOMIC DNA]</scope>
    <source>
        <strain evidence="2 3">IFM 68171</strain>
    </source>
</reference>
<accession>A0ABQ0G6C4</accession>